<dbReference type="Gene3D" id="3.10.310.10">
    <property type="entry name" value="Diaminopimelate Epimerase, Chain A, domain 1"/>
    <property type="match status" value="2"/>
</dbReference>
<dbReference type="AlphaFoldDB" id="A0A2D6YLV9"/>
<name>A0A2D6YLV9_9DELT</name>
<evidence type="ECO:0000313" key="2">
    <source>
        <dbReference type="EMBL" id="MAH64122.1"/>
    </source>
</evidence>
<reference evidence="3" key="1">
    <citation type="submission" date="2017-09" db="EMBL/GenBank/DDBJ databases">
        <title>The Reconstruction of 2,631 Draft Metagenome-Assembled Genomes from the Global Oceans.</title>
        <authorList>
            <person name="Tully B.J."/>
            <person name="Graham E.D."/>
            <person name="Heidelberg J.F."/>
        </authorList>
    </citation>
    <scope>NUCLEOTIDE SEQUENCE [LARGE SCALE GENOMIC DNA]</scope>
</reference>
<sequence>MIYQFFTCDVFTKHAFRGNQLAVIPEANGLNDEQMQQIAREFNFSETTFVFPPEHGQTNRVKIFTPTSEVPFAGHPNLGTAFTLYQNGYLGNMQIPLKITFEEVAGLVPISITQEEGGHLLFELQAPKSLILGAEIDAETVSRALCLTALDIETRRHGPRLASVGLPFLMVELKDREQLERARPNLEAFQELQAQGVCMLHLYVWSEGEFDLRTRMFAPLDGVPEDPATGSANCALAGLLAYLDESVDRDYEWRVAQGFEMGRPSNLRARARKQNGMVGATWIGGNCVQVAEGKLYI</sequence>
<dbReference type="PIRSF" id="PIRSF016184">
    <property type="entry name" value="PhzC_PhzF"/>
    <property type="match status" value="1"/>
</dbReference>
<dbReference type="GO" id="GO:0016853">
    <property type="term" value="F:isomerase activity"/>
    <property type="evidence" value="ECO:0007669"/>
    <property type="project" value="TreeGrafter"/>
</dbReference>
<dbReference type="EMBL" id="NZEX01000136">
    <property type="protein sequence ID" value="MAH64122.1"/>
    <property type="molecule type" value="Genomic_DNA"/>
</dbReference>
<dbReference type="Pfam" id="PF02567">
    <property type="entry name" value="PhzC-PhzF"/>
    <property type="match status" value="1"/>
</dbReference>
<dbReference type="SUPFAM" id="SSF54506">
    <property type="entry name" value="Diaminopimelate epimerase-like"/>
    <property type="match status" value="1"/>
</dbReference>
<dbReference type="NCBIfam" id="TIGR00654">
    <property type="entry name" value="PhzF_family"/>
    <property type="match status" value="1"/>
</dbReference>
<dbReference type="GO" id="GO:0005737">
    <property type="term" value="C:cytoplasm"/>
    <property type="evidence" value="ECO:0007669"/>
    <property type="project" value="TreeGrafter"/>
</dbReference>
<feature type="active site" evidence="1">
    <location>
        <position position="46"/>
    </location>
</feature>
<dbReference type="InterPro" id="IPR003719">
    <property type="entry name" value="Phenazine_PhzF-like"/>
</dbReference>
<organism evidence="2 3">
    <name type="scientific">SAR324 cluster bacterium</name>
    <dbReference type="NCBI Taxonomy" id="2024889"/>
    <lineage>
        <taxon>Bacteria</taxon>
        <taxon>Deltaproteobacteria</taxon>
        <taxon>SAR324 cluster</taxon>
    </lineage>
</organism>
<comment type="caution">
    <text evidence="2">The sequence shown here is derived from an EMBL/GenBank/DDBJ whole genome shotgun (WGS) entry which is preliminary data.</text>
</comment>
<evidence type="ECO:0000313" key="3">
    <source>
        <dbReference type="Proteomes" id="UP000226525"/>
    </source>
</evidence>
<dbReference type="PANTHER" id="PTHR13774:SF32">
    <property type="entry name" value="ANTISENSE-ENHANCING SEQUENCE 1"/>
    <property type="match status" value="1"/>
</dbReference>
<dbReference type="Proteomes" id="UP000226525">
    <property type="component" value="Unassembled WGS sequence"/>
</dbReference>
<proteinExistence type="predicted"/>
<evidence type="ECO:0000256" key="1">
    <source>
        <dbReference type="PIRSR" id="PIRSR016184-1"/>
    </source>
</evidence>
<dbReference type="PANTHER" id="PTHR13774">
    <property type="entry name" value="PHENAZINE BIOSYNTHESIS PROTEIN"/>
    <property type="match status" value="1"/>
</dbReference>
<accession>A0A2D6YLV9</accession>
<gene>
    <name evidence="2" type="ORF">CMN54_11910</name>
</gene>
<protein>
    <submittedName>
        <fullName evidence="2">Phenazine biosynthesis protein PhzF</fullName>
    </submittedName>
</protein>